<reference evidence="2 3" key="1">
    <citation type="submission" date="2015-07" db="EMBL/GenBank/DDBJ databases">
        <authorList>
            <person name="Noorani M."/>
        </authorList>
    </citation>
    <scope>NUCLEOTIDE SEQUENCE [LARGE SCALE GENOMIC DNA]</scope>
    <source>
        <strain evidence="2 3">NRRL B-24567</strain>
    </source>
</reference>
<gene>
    <name evidence="2" type="ORF">ADK41_04390</name>
</gene>
<dbReference type="EMBL" id="LGCN01000040">
    <property type="protein sequence ID" value="KOT44121.1"/>
    <property type="molecule type" value="Genomic_DNA"/>
</dbReference>
<dbReference type="AlphaFoldDB" id="A0A0M8QTV4"/>
<feature type="region of interest" description="Disordered" evidence="1">
    <location>
        <begin position="19"/>
        <end position="64"/>
    </location>
</feature>
<feature type="compositionally biased region" description="Low complexity" evidence="1">
    <location>
        <begin position="53"/>
        <end position="64"/>
    </location>
</feature>
<dbReference type="Proteomes" id="UP000037773">
    <property type="component" value="Unassembled WGS sequence"/>
</dbReference>
<feature type="non-terminal residue" evidence="2">
    <location>
        <position position="64"/>
    </location>
</feature>
<evidence type="ECO:0000313" key="2">
    <source>
        <dbReference type="EMBL" id="KOT44121.1"/>
    </source>
</evidence>
<keyword evidence="3" id="KW-1185">Reference proteome</keyword>
<sequence length="64" mass="6090">MGSLVVAAGAVALVRLTALQGGGTDTGTEAGPRPVPRTDTGTPTASPAPPGTVTPAPEARPSSP</sequence>
<comment type="caution">
    <text evidence="2">The sequence shown here is derived from an EMBL/GenBank/DDBJ whole genome shotgun (WGS) entry which is preliminary data.</text>
</comment>
<organism evidence="2 3">
    <name type="scientific">Streptomyces caelestis</name>
    <dbReference type="NCBI Taxonomy" id="36816"/>
    <lineage>
        <taxon>Bacteria</taxon>
        <taxon>Bacillati</taxon>
        <taxon>Actinomycetota</taxon>
        <taxon>Actinomycetes</taxon>
        <taxon>Kitasatosporales</taxon>
        <taxon>Streptomycetaceae</taxon>
        <taxon>Streptomyces</taxon>
    </lineage>
</organism>
<name>A0A0M8QTV4_9ACTN</name>
<protein>
    <submittedName>
        <fullName evidence="2">Uncharacterized protein</fullName>
    </submittedName>
</protein>
<evidence type="ECO:0000256" key="1">
    <source>
        <dbReference type="SAM" id="MobiDB-lite"/>
    </source>
</evidence>
<proteinExistence type="predicted"/>
<accession>A0A0M8QTV4</accession>
<evidence type="ECO:0000313" key="3">
    <source>
        <dbReference type="Proteomes" id="UP000037773"/>
    </source>
</evidence>